<sequence length="273" mass="31604">MKIDNTAGDDDRDNPWLDRSRAPKSAVQPDISYTLRYFEDSSRKMRQSEEEWPYRPDPHNDSRVHFYYFRGVGDPPSDVSYVGDVYIMDDVDVWVCQGTLPDPQQRRWTYYTHIIRAMLEAERGSIANKPSQKRKMDVDTDDSDGNANDDADNDGQDSDDEYDVEMQNKFQTEKHNLAETRRAFDEFKQLREHADQNLRNKIVELEAKNQRLRTEKDATEKSTSDLRRQVAHLTAYNNRINTHLSAMIDLRTASMGGTNDASGSGVNDFDSLY</sequence>
<organism evidence="3 4">
    <name type="scientific">Pleurotus ostreatus (strain PC15)</name>
    <name type="common">Oyster mushroom</name>
    <dbReference type="NCBI Taxonomy" id="1137138"/>
    <lineage>
        <taxon>Eukaryota</taxon>
        <taxon>Fungi</taxon>
        <taxon>Dikarya</taxon>
        <taxon>Basidiomycota</taxon>
        <taxon>Agaricomycotina</taxon>
        <taxon>Agaricomycetes</taxon>
        <taxon>Agaricomycetidae</taxon>
        <taxon>Agaricales</taxon>
        <taxon>Pleurotineae</taxon>
        <taxon>Pleurotaceae</taxon>
        <taxon>Pleurotus</taxon>
    </lineage>
</organism>
<protein>
    <submittedName>
        <fullName evidence="3">Uncharacterized protein</fullName>
    </submittedName>
</protein>
<evidence type="ECO:0000256" key="2">
    <source>
        <dbReference type="SAM" id="MobiDB-lite"/>
    </source>
</evidence>
<gene>
    <name evidence="3" type="ORF">PLEOSDRAFT_170163</name>
</gene>
<dbReference type="AlphaFoldDB" id="A0A067NLC4"/>
<evidence type="ECO:0000256" key="1">
    <source>
        <dbReference type="SAM" id="Coils"/>
    </source>
</evidence>
<feature type="region of interest" description="Disordered" evidence="2">
    <location>
        <begin position="1"/>
        <end position="27"/>
    </location>
</feature>
<name>A0A067NLC4_PLEO1</name>
<feature type="coiled-coil region" evidence="1">
    <location>
        <begin position="195"/>
        <end position="229"/>
    </location>
</feature>
<accession>A0A067NLC4</accession>
<dbReference type="EMBL" id="KL198011">
    <property type="protein sequence ID" value="KDQ24902.1"/>
    <property type="molecule type" value="Genomic_DNA"/>
</dbReference>
<dbReference type="Proteomes" id="UP000027073">
    <property type="component" value="Unassembled WGS sequence"/>
</dbReference>
<keyword evidence="1" id="KW-0175">Coiled coil</keyword>
<dbReference type="InParanoid" id="A0A067NLC4"/>
<reference evidence="4" key="1">
    <citation type="journal article" date="2014" name="Proc. Natl. Acad. Sci. U.S.A.">
        <title>Extensive sampling of basidiomycete genomes demonstrates inadequacy of the white-rot/brown-rot paradigm for wood decay fungi.</title>
        <authorList>
            <person name="Riley R."/>
            <person name="Salamov A.A."/>
            <person name="Brown D.W."/>
            <person name="Nagy L.G."/>
            <person name="Floudas D."/>
            <person name="Held B.W."/>
            <person name="Levasseur A."/>
            <person name="Lombard V."/>
            <person name="Morin E."/>
            <person name="Otillar R."/>
            <person name="Lindquist E.A."/>
            <person name="Sun H."/>
            <person name="LaButti K.M."/>
            <person name="Schmutz J."/>
            <person name="Jabbour D."/>
            <person name="Luo H."/>
            <person name="Baker S.E."/>
            <person name="Pisabarro A.G."/>
            <person name="Walton J.D."/>
            <person name="Blanchette R.A."/>
            <person name="Henrissat B."/>
            <person name="Martin F."/>
            <person name="Cullen D."/>
            <person name="Hibbett D.S."/>
            <person name="Grigoriev I.V."/>
        </authorList>
    </citation>
    <scope>NUCLEOTIDE SEQUENCE [LARGE SCALE GENOMIC DNA]</scope>
    <source>
        <strain evidence="4">PC15</strain>
    </source>
</reference>
<dbReference type="HOGENOM" id="CLU_1019835_0_0_1"/>
<proteinExistence type="predicted"/>
<feature type="region of interest" description="Disordered" evidence="2">
    <location>
        <begin position="125"/>
        <end position="161"/>
    </location>
</feature>
<evidence type="ECO:0000313" key="4">
    <source>
        <dbReference type="Proteomes" id="UP000027073"/>
    </source>
</evidence>
<feature type="compositionally biased region" description="Acidic residues" evidence="2">
    <location>
        <begin position="139"/>
        <end position="161"/>
    </location>
</feature>
<evidence type="ECO:0000313" key="3">
    <source>
        <dbReference type="EMBL" id="KDQ24902.1"/>
    </source>
</evidence>